<accession>A0A6P7WZ14</accession>
<dbReference type="InterPro" id="IPR000276">
    <property type="entry name" value="GPCR_Rhodpsn"/>
</dbReference>
<dbReference type="PROSITE" id="PS00237">
    <property type="entry name" value="G_PROTEIN_RECEP_F1_1"/>
    <property type="match status" value="1"/>
</dbReference>
<evidence type="ECO:0000256" key="1">
    <source>
        <dbReference type="ARBA" id="ARBA00004651"/>
    </source>
</evidence>
<dbReference type="SUPFAM" id="SSF81321">
    <property type="entry name" value="Family A G protein-coupled receptor-like"/>
    <property type="match status" value="1"/>
</dbReference>
<evidence type="ECO:0000256" key="9">
    <source>
        <dbReference type="ARBA" id="ARBA00023170"/>
    </source>
</evidence>
<dbReference type="PANTHER" id="PTHR26452">
    <property type="entry name" value="OLFACTORY RECEPTOR"/>
    <property type="match status" value="1"/>
</dbReference>
<keyword evidence="14" id="KW-1185">Reference proteome</keyword>
<dbReference type="RefSeq" id="XP_030043164.1">
    <property type="nucleotide sequence ID" value="XM_030187304.1"/>
</dbReference>
<keyword evidence="7 11" id="KW-0297">G-protein coupled receptor</keyword>
<keyword evidence="10 11" id="KW-0807">Transducer</keyword>
<dbReference type="Pfam" id="PF13853">
    <property type="entry name" value="7tm_4"/>
    <property type="match status" value="1"/>
</dbReference>
<dbReference type="GeneID" id="115457738"/>
<dbReference type="InterPro" id="IPR000725">
    <property type="entry name" value="Olfact_rcpt"/>
</dbReference>
<dbReference type="InParanoid" id="A0A6P7WZ14"/>
<dbReference type="Gene3D" id="1.20.1070.10">
    <property type="entry name" value="Rhodopsin 7-helix transmembrane proteins"/>
    <property type="match status" value="1"/>
</dbReference>
<dbReference type="PROSITE" id="PS50262">
    <property type="entry name" value="G_PROTEIN_RECEP_F1_2"/>
    <property type="match status" value="1"/>
</dbReference>
<dbReference type="GO" id="GO:0004930">
    <property type="term" value="F:G protein-coupled receptor activity"/>
    <property type="evidence" value="ECO:0007669"/>
    <property type="project" value="UniProtKB-KW"/>
</dbReference>
<dbReference type="FunFam" id="1.20.1070.10:FF:000001">
    <property type="entry name" value="Olfactory receptor"/>
    <property type="match status" value="1"/>
</dbReference>
<evidence type="ECO:0000313" key="14">
    <source>
        <dbReference type="Proteomes" id="UP000515156"/>
    </source>
</evidence>
<evidence type="ECO:0000256" key="7">
    <source>
        <dbReference type="ARBA" id="ARBA00023040"/>
    </source>
</evidence>
<evidence type="ECO:0000313" key="15">
    <source>
        <dbReference type="RefSeq" id="XP_030043164.1"/>
    </source>
</evidence>
<evidence type="ECO:0000259" key="13">
    <source>
        <dbReference type="PROSITE" id="PS50262"/>
    </source>
</evidence>
<comment type="similarity">
    <text evidence="11">Belongs to the G-protein coupled receptor 1 family.</text>
</comment>
<keyword evidence="9 11" id="KW-0675">Receptor</keyword>
<dbReference type="CDD" id="cd13954">
    <property type="entry name" value="7tmA_OR"/>
    <property type="match status" value="1"/>
</dbReference>
<dbReference type="InterPro" id="IPR050516">
    <property type="entry name" value="Olfactory_GPCR"/>
</dbReference>
<dbReference type="GO" id="GO:0005886">
    <property type="term" value="C:plasma membrane"/>
    <property type="evidence" value="ECO:0007669"/>
    <property type="project" value="UniProtKB-SubCell"/>
</dbReference>
<dbReference type="KEGG" id="muo:115457738"/>
<keyword evidence="3 12" id="KW-0716">Sensory transduction</keyword>
<dbReference type="Proteomes" id="UP000515156">
    <property type="component" value="Chromosome 14"/>
</dbReference>
<dbReference type="PRINTS" id="PR00245">
    <property type="entry name" value="OLFACTORYR"/>
</dbReference>
<proteinExistence type="inferred from homology"/>
<feature type="transmembrane region" description="Helical" evidence="12">
    <location>
        <begin position="239"/>
        <end position="261"/>
    </location>
</feature>
<dbReference type="OrthoDB" id="5964498at2759"/>
<evidence type="ECO:0000256" key="2">
    <source>
        <dbReference type="ARBA" id="ARBA00022475"/>
    </source>
</evidence>
<keyword evidence="5 12" id="KW-0552">Olfaction</keyword>
<dbReference type="GO" id="GO:0004984">
    <property type="term" value="F:olfactory receptor activity"/>
    <property type="evidence" value="ECO:0007669"/>
    <property type="project" value="InterPro"/>
</dbReference>
<evidence type="ECO:0000256" key="12">
    <source>
        <dbReference type="RuleBase" id="RU363047"/>
    </source>
</evidence>
<sequence length="310" mass="34845">MIPQRNQTLVTEFILLGLTDSHEQELILFGVFLIIYLMTLTGNMLIIVTVSIFPIFNTPMYFFLRNLSFLDICFTSTTVPKMLMNFLAQVKTISFIGCITQMYSFIALGSVECILLAVMTYDRYVAICKPLHYTTIMNRTVCMLLAAASWSLACLNSLIHTALAFRLPFCGSNQINHFFCDIPPLLELACADTSVNEIMIYSSGGSVIVGSCFFILLSYIYIISAIIKIRSTEGRLKAFSTCASHLTVVGLFFGTAIFTYIRPTSTYSLDQDRVIPVLFGIVTPMLNPMIYSFRNKEVHGALRKLFSKKK</sequence>
<feature type="transmembrane region" description="Helical" evidence="12">
    <location>
        <begin position="93"/>
        <end position="119"/>
    </location>
</feature>
<feature type="transmembrane region" description="Helical" evidence="12">
    <location>
        <begin position="273"/>
        <end position="293"/>
    </location>
</feature>
<gene>
    <name evidence="15" type="primary">LOC115457738</name>
</gene>
<evidence type="ECO:0000256" key="10">
    <source>
        <dbReference type="ARBA" id="ARBA00023224"/>
    </source>
</evidence>
<dbReference type="PRINTS" id="PR00237">
    <property type="entry name" value="GPCRRHODOPSN"/>
</dbReference>
<feature type="domain" description="G-protein coupled receptors family 1 profile" evidence="13">
    <location>
        <begin position="42"/>
        <end position="291"/>
    </location>
</feature>
<evidence type="ECO:0000256" key="5">
    <source>
        <dbReference type="ARBA" id="ARBA00022725"/>
    </source>
</evidence>
<dbReference type="FunCoup" id="A0A6P7WZ14">
    <property type="interactions" value="792"/>
</dbReference>
<evidence type="ECO:0000256" key="4">
    <source>
        <dbReference type="ARBA" id="ARBA00022692"/>
    </source>
</evidence>
<dbReference type="AlphaFoldDB" id="A0A6P7WZ14"/>
<protein>
    <recommendedName>
        <fullName evidence="12">Olfactory receptor</fullName>
    </recommendedName>
</protein>
<evidence type="ECO:0000256" key="11">
    <source>
        <dbReference type="RuleBase" id="RU000688"/>
    </source>
</evidence>
<keyword evidence="6 12" id="KW-1133">Transmembrane helix</keyword>
<keyword evidence="2 12" id="KW-1003">Cell membrane</keyword>
<evidence type="ECO:0000256" key="6">
    <source>
        <dbReference type="ARBA" id="ARBA00022989"/>
    </source>
</evidence>
<evidence type="ECO:0000256" key="8">
    <source>
        <dbReference type="ARBA" id="ARBA00023136"/>
    </source>
</evidence>
<feature type="transmembrane region" description="Helical" evidence="12">
    <location>
        <begin position="207"/>
        <end position="227"/>
    </location>
</feature>
<comment type="subcellular location">
    <subcellularLocation>
        <location evidence="1 12">Cell membrane</location>
        <topology evidence="1 12">Multi-pass membrane protein</topology>
    </subcellularLocation>
</comment>
<feature type="transmembrane region" description="Helical" evidence="12">
    <location>
        <begin position="68"/>
        <end position="87"/>
    </location>
</feature>
<reference evidence="15" key="1">
    <citation type="submission" date="2025-08" db="UniProtKB">
        <authorList>
            <consortium name="RefSeq"/>
        </authorList>
    </citation>
    <scope>IDENTIFICATION</scope>
</reference>
<name>A0A6P7WZ14_9AMPH</name>
<evidence type="ECO:0000256" key="3">
    <source>
        <dbReference type="ARBA" id="ARBA00022606"/>
    </source>
</evidence>
<dbReference type="InterPro" id="IPR017452">
    <property type="entry name" value="GPCR_Rhodpsn_7TM"/>
</dbReference>
<keyword evidence="4 11" id="KW-0812">Transmembrane</keyword>
<organism evidence="14 15">
    <name type="scientific">Microcaecilia unicolor</name>
    <dbReference type="NCBI Taxonomy" id="1415580"/>
    <lineage>
        <taxon>Eukaryota</taxon>
        <taxon>Metazoa</taxon>
        <taxon>Chordata</taxon>
        <taxon>Craniata</taxon>
        <taxon>Vertebrata</taxon>
        <taxon>Euteleostomi</taxon>
        <taxon>Amphibia</taxon>
        <taxon>Gymnophiona</taxon>
        <taxon>Siphonopidae</taxon>
        <taxon>Microcaecilia</taxon>
    </lineage>
</organism>
<feature type="transmembrane region" description="Helical" evidence="12">
    <location>
        <begin position="26"/>
        <end position="56"/>
    </location>
</feature>
<keyword evidence="8 12" id="KW-0472">Membrane</keyword>
<feature type="transmembrane region" description="Helical" evidence="12">
    <location>
        <begin position="140"/>
        <end position="159"/>
    </location>
</feature>